<dbReference type="EMBL" id="WJXA01000002">
    <property type="protein sequence ID" value="KAF7150067.1"/>
    <property type="molecule type" value="Genomic_DNA"/>
</dbReference>
<comment type="caution">
    <text evidence="1">The sequence shown here is derived from an EMBL/GenBank/DDBJ whole genome shotgun (WGS) entry which is preliminary data.</text>
</comment>
<reference evidence="1" key="1">
    <citation type="submission" date="2019-11" db="EMBL/GenBank/DDBJ databases">
        <authorList>
            <person name="Liu Y."/>
            <person name="Hou J."/>
            <person name="Li T.-Q."/>
            <person name="Guan C.-H."/>
            <person name="Wu X."/>
            <person name="Wu H.-Z."/>
            <person name="Ling F."/>
            <person name="Zhang R."/>
            <person name="Shi X.-G."/>
            <person name="Ren J.-P."/>
            <person name="Chen E.-F."/>
            <person name="Sun J.-M."/>
        </authorList>
    </citation>
    <scope>NUCLEOTIDE SEQUENCE</scope>
    <source>
        <strain evidence="1">Adult_tree_wgs_1</strain>
        <tissue evidence="1">Leaves</tissue>
    </source>
</reference>
<organism evidence="1 2">
    <name type="scientific">Rhododendron simsii</name>
    <name type="common">Sims's rhododendron</name>
    <dbReference type="NCBI Taxonomy" id="118357"/>
    <lineage>
        <taxon>Eukaryota</taxon>
        <taxon>Viridiplantae</taxon>
        <taxon>Streptophyta</taxon>
        <taxon>Embryophyta</taxon>
        <taxon>Tracheophyta</taxon>
        <taxon>Spermatophyta</taxon>
        <taxon>Magnoliopsida</taxon>
        <taxon>eudicotyledons</taxon>
        <taxon>Gunneridae</taxon>
        <taxon>Pentapetalae</taxon>
        <taxon>asterids</taxon>
        <taxon>Ericales</taxon>
        <taxon>Ericaceae</taxon>
        <taxon>Ericoideae</taxon>
        <taxon>Rhodoreae</taxon>
        <taxon>Rhododendron</taxon>
    </lineage>
</organism>
<dbReference type="PANTHER" id="PTHR32448">
    <property type="entry name" value="OS08G0158400 PROTEIN"/>
    <property type="match status" value="1"/>
</dbReference>
<dbReference type="AlphaFoldDB" id="A0A834H9M9"/>
<proteinExistence type="predicted"/>
<evidence type="ECO:0000313" key="1">
    <source>
        <dbReference type="EMBL" id="KAF7150067.1"/>
    </source>
</evidence>
<keyword evidence="2" id="KW-1185">Reference proteome</keyword>
<dbReference type="OrthoDB" id="407275at2759"/>
<dbReference type="Proteomes" id="UP000626092">
    <property type="component" value="Unassembled WGS sequence"/>
</dbReference>
<protein>
    <submittedName>
        <fullName evidence="1">Uncharacterized protein</fullName>
    </submittedName>
</protein>
<dbReference type="Gene3D" id="3.40.462.20">
    <property type="match status" value="1"/>
</dbReference>
<sequence>MSNLKVILVVGMRISLKSKIAWLEYGAIFTIGQIYNRIAKKSKALGFPIGVCPMVGVGGHFTTLVGKLSLTETEMSWIDSILYFAGIPIDESLDVLLDRTPLANSKGTFYDSSINNLIPFMQEQLSGVGFPELRLTEKDCTDMYWIDSILYFACNPVSESLDVLLDKTPLTRVYFKAKSNYVKGANSGIWIGRDLENVLRR</sequence>
<dbReference type="InterPro" id="IPR016169">
    <property type="entry name" value="FAD-bd_PCMH_sub2"/>
</dbReference>
<evidence type="ECO:0000313" key="2">
    <source>
        <dbReference type="Proteomes" id="UP000626092"/>
    </source>
</evidence>
<dbReference type="Gene3D" id="3.30.465.10">
    <property type="match status" value="2"/>
</dbReference>
<accession>A0A834H9M9</accession>
<gene>
    <name evidence="1" type="ORF">RHSIM_Rhsim02G0165600</name>
</gene>
<name>A0A834H9M9_RHOSS</name>